<dbReference type="PANTHER" id="PTHR43673:SF2">
    <property type="entry name" value="NITROREDUCTASE"/>
    <property type="match status" value="1"/>
</dbReference>
<proteinExistence type="inferred from homology"/>
<keyword evidence="4" id="KW-0288">FMN</keyword>
<feature type="domain" description="Nitroreductase" evidence="6">
    <location>
        <begin position="71"/>
        <end position="148"/>
    </location>
</feature>
<keyword evidence="8" id="KW-1185">Reference proteome</keyword>
<dbReference type="SUPFAM" id="SSF55469">
    <property type="entry name" value="FMN-dependent nitroreductase-like"/>
    <property type="match status" value="1"/>
</dbReference>
<comment type="similarity">
    <text evidence="2">Belongs to the nitroreductase family.</text>
</comment>
<sequence length="172" mass="18946">MDMNFAELSAQRYSLRKFSDRPVEDALLQQVLEAGRNAPTAHNNQPQRIFVLQSPEAMAKADACMGCHFHPPVLLAVAYDPAEAWNREDDGKNHGEIDATIAVTQMMLQAADLGLGTTYVGMFDPEKLTAAFPEMAGLVPIAMLPLGYPAEGAHPARLHTERKPMEQLVKYL</sequence>
<evidence type="ECO:0000313" key="8">
    <source>
        <dbReference type="Proteomes" id="UP000681035"/>
    </source>
</evidence>
<gene>
    <name evidence="7" type="ORF">MM50RIKEN_02470</name>
</gene>
<organism evidence="7 8">
    <name type="scientific">Vescimonas coprocola</name>
    <dbReference type="NCBI Taxonomy" id="2714355"/>
    <lineage>
        <taxon>Bacteria</taxon>
        <taxon>Bacillati</taxon>
        <taxon>Bacillota</taxon>
        <taxon>Clostridia</taxon>
        <taxon>Eubacteriales</taxon>
        <taxon>Oscillospiraceae</taxon>
        <taxon>Vescimonas</taxon>
    </lineage>
</organism>
<dbReference type="Proteomes" id="UP000681035">
    <property type="component" value="Chromosome"/>
</dbReference>
<dbReference type="CDD" id="cd20609">
    <property type="entry name" value="nitroreductase"/>
    <property type="match status" value="1"/>
</dbReference>
<evidence type="ECO:0000313" key="7">
    <source>
        <dbReference type="EMBL" id="BCK80484.1"/>
    </source>
</evidence>
<evidence type="ECO:0000256" key="3">
    <source>
        <dbReference type="ARBA" id="ARBA00022630"/>
    </source>
</evidence>
<dbReference type="KEGG" id="vcop:MM50RIKEN_02470"/>
<name>A0A810PY18_9FIRM</name>
<dbReference type="GO" id="GO:0016491">
    <property type="term" value="F:oxidoreductase activity"/>
    <property type="evidence" value="ECO:0007669"/>
    <property type="project" value="UniProtKB-KW"/>
</dbReference>
<dbReference type="RefSeq" id="WP_324614752.1">
    <property type="nucleotide sequence ID" value="NZ_AP023418.1"/>
</dbReference>
<evidence type="ECO:0000256" key="4">
    <source>
        <dbReference type="ARBA" id="ARBA00022643"/>
    </source>
</evidence>
<dbReference type="Pfam" id="PF00881">
    <property type="entry name" value="Nitroreductase"/>
    <property type="match status" value="2"/>
</dbReference>
<accession>A0A810PY18</accession>
<protein>
    <submittedName>
        <fullName evidence="7">Nitroreductase</fullName>
    </submittedName>
</protein>
<keyword evidence="5" id="KW-0560">Oxidoreductase</keyword>
<keyword evidence="3" id="KW-0285">Flavoprotein</keyword>
<comment type="cofactor">
    <cofactor evidence="1">
        <name>FMN</name>
        <dbReference type="ChEBI" id="CHEBI:58210"/>
    </cofactor>
</comment>
<reference evidence="7" key="1">
    <citation type="submission" date="2020-09" db="EMBL/GenBank/DDBJ databases">
        <title>New species isolated from human feces.</title>
        <authorList>
            <person name="Kitahara M."/>
            <person name="Shigeno Y."/>
            <person name="Shime M."/>
            <person name="Matsumoto Y."/>
            <person name="Nakamura S."/>
            <person name="Motooka D."/>
            <person name="Fukuoka S."/>
            <person name="Nishikawa H."/>
            <person name="Benno Y."/>
        </authorList>
    </citation>
    <scope>NUCLEOTIDE SEQUENCE</scope>
    <source>
        <strain evidence="7">MM50</strain>
    </source>
</reference>
<dbReference type="PANTHER" id="PTHR43673">
    <property type="entry name" value="NAD(P)H NITROREDUCTASE YDGI-RELATED"/>
    <property type="match status" value="1"/>
</dbReference>
<dbReference type="EMBL" id="AP023418">
    <property type="protein sequence ID" value="BCK80484.1"/>
    <property type="molecule type" value="Genomic_DNA"/>
</dbReference>
<dbReference type="AlphaFoldDB" id="A0A810PY18"/>
<evidence type="ECO:0000256" key="2">
    <source>
        <dbReference type="ARBA" id="ARBA00007118"/>
    </source>
</evidence>
<dbReference type="InterPro" id="IPR029479">
    <property type="entry name" value="Nitroreductase"/>
</dbReference>
<evidence type="ECO:0000259" key="6">
    <source>
        <dbReference type="Pfam" id="PF00881"/>
    </source>
</evidence>
<dbReference type="InterPro" id="IPR000415">
    <property type="entry name" value="Nitroreductase-like"/>
</dbReference>
<evidence type="ECO:0000256" key="5">
    <source>
        <dbReference type="ARBA" id="ARBA00023002"/>
    </source>
</evidence>
<dbReference type="Gene3D" id="3.40.109.10">
    <property type="entry name" value="NADH Oxidase"/>
    <property type="match status" value="1"/>
</dbReference>
<feature type="domain" description="Nitroreductase" evidence="6">
    <location>
        <begin position="10"/>
        <end position="61"/>
    </location>
</feature>
<evidence type="ECO:0000256" key="1">
    <source>
        <dbReference type="ARBA" id="ARBA00001917"/>
    </source>
</evidence>